<feature type="region of interest" description="Disordered" evidence="9">
    <location>
        <begin position="20"/>
        <end position="44"/>
    </location>
</feature>
<evidence type="ECO:0000256" key="4">
    <source>
        <dbReference type="ARBA" id="ARBA00023157"/>
    </source>
</evidence>
<feature type="binding site" evidence="7">
    <location>
        <begin position="277"/>
        <end position="280"/>
    </location>
    <ligand>
        <name>ATP</name>
        <dbReference type="ChEBI" id="CHEBI:30616"/>
    </ligand>
</feature>
<protein>
    <submittedName>
        <fullName evidence="12">Extracellular serine/threonine protein kinase FAM20C</fullName>
    </submittedName>
</protein>
<evidence type="ECO:0000256" key="1">
    <source>
        <dbReference type="ARBA" id="ARBA00004555"/>
    </source>
</evidence>
<keyword evidence="12" id="KW-0723">Serine/threonine-protein kinase</keyword>
<evidence type="ECO:0000256" key="7">
    <source>
        <dbReference type="PIRSR" id="PIRSR624869-2"/>
    </source>
</evidence>
<feature type="active site" evidence="6">
    <location>
        <position position="346"/>
    </location>
</feature>
<dbReference type="CDD" id="cd10314">
    <property type="entry name" value="FAM20_C"/>
    <property type="match status" value="1"/>
</dbReference>
<dbReference type="OrthoDB" id="8583677at2759"/>
<comment type="subcellular location">
    <subcellularLocation>
        <location evidence="1">Golgi apparatus</location>
    </subcellularLocation>
</comment>
<evidence type="ECO:0000256" key="3">
    <source>
        <dbReference type="ARBA" id="ARBA00023034"/>
    </source>
</evidence>
<feature type="binding site" evidence="7">
    <location>
        <position position="194"/>
    </location>
    <ligand>
        <name>ATP</name>
        <dbReference type="ChEBI" id="CHEBI:30616"/>
    </ligand>
</feature>
<dbReference type="AlphaFoldDB" id="A0A556TTV1"/>
<keyword evidence="5" id="KW-0325">Glycoprotein</keyword>
<keyword evidence="7" id="KW-0067">ATP-binding</keyword>
<evidence type="ECO:0000256" key="6">
    <source>
        <dbReference type="PIRSR" id="PIRSR624869-1"/>
    </source>
</evidence>
<dbReference type="Pfam" id="PF06702">
    <property type="entry name" value="Fam20C"/>
    <property type="match status" value="1"/>
</dbReference>
<keyword evidence="3" id="KW-0333">Golgi apparatus</keyword>
<comment type="cofactor">
    <cofactor evidence="8">
        <name>Mn(2+)</name>
        <dbReference type="ChEBI" id="CHEBI:29035"/>
    </cofactor>
</comment>
<feature type="binding site" evidence="7">
    <location>
        <position position="173"/>
    </location>
    <ligand>
        <name>ATP</name>
        <dbReference type="ChEBI" id="CHEBI:30616"/>
    </ligand>
</feature>
<evidence type="ECO:0000313" key="13">
    <source>
        <dbReference type="Proteomes" id="UP000319801"/>
    </source>
</evidence>
<dbReference type="PANTHER" id="PTHR12450:SF25">
    <property type="entry name" value="FAM20 C-TERMINAL DOMAIN-CONTAINING PROTEIN"/>
    <property type="match status" value="1"/>
</dbReference>
<evidence type="ECO:0000256" key="2">
    <source>
        <dbReference type="ARBA" id="ARBA00006557"/>
    </source>
</evidence>
<keyword evidence="4" id="KW-1015">Disulfide bond</keyword>
<keyword evidence="12" id="KW-0808">Transferase</keyword>
<feature type="binding site" evidence="8">
    <location>
        <position position="366"/>
    </location>
    <ligand>
        <name>Mn(2+)</name>
        <dbReference type="ChEBI" id="CHEBI:29035"/>
    </ligand>
</feature>
<dbReference type="Proteomes" id="UP000319801">
    <property type="component" value="Unassembled WGS sequence"/>
</dbReference>
<sequence>MLVLLLVSLMFTSTCEPIQRPQAQPHNLTSANLTRASSSSRQRHVGADDLAKLEALFSHPLYTLHAQFSPDDDTLLRVRIQESEEHNAQQWLSNSKEGYDPIEWNSSTKTHPPWLRFHLGISRWQLYQHRDTNLPALLEQLSTHRIVSAVQKTGGTQLKLVITFSNYGQALFKPMKQKRDDETNVNLYYFSDFERHNAEIAAFHLDRILGFRRVPPVVGRLVDVIKEVKDITTDHKLARTFFNSPVGNSCFYGQCSYYCSTEHAVCGRPRALEGSLAAMLPELSLAPRRSWRNPWRRSYSRSKLALWEKTPSYCDAVKKTPPYDRGTRLVDLIDMTILDYLQNNMDRHHYETFEIFGNNTFPLHLDNGRAFGRHSKDEPSILTPLVQCCRIRRSTLLRLRLLASPQYRLKDVMRASLAQDPLAAVAPLLTEPHLSALDRRLAAVLQIVQHCLLQHPHHHDVIFDDITDYSG</sequence>
<evidence type="ECO:0000256" key="10">
    <source>
        <dbReference type="SAM" id="SignalP"/>
    </source>
</evidence>
<keyword evidence="7" id="KW-0547">Nucleotide-binding</keyword>
<evidence type="ECO:0000313" key="12">
    <source>
        <dbReference type="EMBL" id="TSK67230.1"/>
    </source>
</evidence>
<organism evidence="12 13">
    <name type="scientific">Bagarius yarrelli</name>
    <name type="common">Goonch</name>
    <name type="synonym">Bagrus yarrelli</name>
    <dbReference type="NCBI Taxonomy" id="175774"/>
    <lineage>
        <taxon>Eukaryota</taxon>
        <taxon>Metazoa</taxon>
        <taxon>Chordata</taxon>
        <taxon>Craniata</taxon>
        <taxon>Vertebrata</taxon>
        <taxon>Euteleostomi</taxon>
        <taxon>Actinopterygii</taxon>
        <taxon>Neopterygii</taxon>
        <taxon>Teleostei</taxon>
        <taxon>Ostariophysi</taxon>
        <taxon>Siluriformes</taxon>
        <taxon>Sisoridae</taxon>
        <taxon>Sisorinae</taxon>
        <taxon>Bagarius</taxon>
    </lineage>
</organism>
<keyword evidence="8" id="KW-0479">Metal-binding</keyword>
<feature type="binding site" evidence="8">
    <location>
        <position position="194"/>
    </location>
    <ligand>
        <name>Mn(2+)</name>
        <dbReference type="ChEBI" id="CHEBI:29035"/>
    </ligand>
</feature>
<feature type="compositionally biased region" description="Polar residues" evidence="9">
    <location>
        <begin position="20"/>
        <end position="40"/>
    </location>
</feature>
<evidence type="ECO:0000256" key="5">
    <source>
        <dbReference type="ARBA" id="ARBA00023180"/>
    </source>
</evidence>
<dbReference type="GO" id="GO:0005794">
    <property type="term" value="C:Golgi apparatus"/>
    <property type="evidence" value="ECO:0007669"/>
    <property type="project" value="UniProtKB-SubCell"/>
</dbReference>
<keyword evidence="13" id="KW-1185">Reference proteome</keyword>
<dbReference type="GO" id="GO:0005524">
    <property type="term" value="F:ATP binding"/>
    <property type="evidence" value="ECO:0007669"/>
    <property type="project" value="UniProtKB-KW"/>
</dbReference>
<evidence type="ECO:0000259" key="11">
    <source>
        <dbReference type="Pfam" id="PF06702"/>
    </source>
</evidence>
<feature type="binding site" evidence="7">
    <location>
        <position position="157"/>
    </location>
    <ligand>
        <name>ATP</name>
        <dbReference type="ChEBI" id="CHEBI:30616"/>
    </ligand>
</feature>
<feature type="binding site" evidence="7">
    <location>
        <position position="351"/>
    </location>
    <ligand>
        <name>ATP</name>
        <dbReference type="ChEBI" id="CHEBI:30616"/>
    </ligand>
</feature>
<reference evidence="12 13" key="1">
    <citation type="journal article" date="2019" name="Genome Biol. Evol.">
        <title>Whole-Genome Sequencing of the Giant Devil Catfish, Bagarius yarrelli.</title>
        <authorList>
            <person name="Jiang W."/>
            <person name="Lv Y."/>
            <person name="Cheng L."/>
            <person name="Yang K."/>
            <person name="Chao B."/>
            <person name="Wang X."/>
            <person name="Li Y."/>
            <person name="Pan X."/>
            <person name="You X."/>
            <person name="Zhang Y."/>
            <person name="Yang J."/>
            <person name="Li J."/>
            <person name="Zhang X."/>
            <person name="Liu S."/>
            <person name="Sun C."/>
            <person name="Yang J."/>
            <person name="Shi Q."/>
        </authorList>
    </citation>
    <scope>NUCLEOTIDE SEQUENCE [LARGE SCALE GENOMIC DNA]</scope>
    <source>
        <strain evidence="12">JWS20170419001</strain>
        <tissue evidence="12">Muscle</tissue>
    </source>
</reference>
<dbReference type="InterPro" id="IPR009581">
    <property type="entry name" value="FAM20_C"/>
</dbReference>
<dbReference type="GO" id="GO:0070166">
    <property type="term" value="P:enamel mineralization"/>
    <property type="evidence" value="ECO:0007669"/>
    <property type="project" value="TreeGrafter"/>
</dbReference>
<gene>
    <name evidence="12" type="ORF">Baya_5207</name>
</gene>
<comment type="caution">
    <text evidence="12">The sequence shown here is derived from an EMBL/GenBank/DDBJ whole genome shotgun (WGS) entry which is preliminary data.</text>
</comment>
<comment type="similarity">
    <text evidence="2">Belongs to the FAM20 family.</text>
</comment>
<feature type="binding site" evidence="7">
    <location>
        <position position="366"/>
    </location>
    <ligand>
        <name>ATP</name>
        <dbReference type="ChEBI" id="CHEBI:30616"/>
    </ligand>
</feature>
<evidence type="ECO:0000256" key="9">
    <source>
        <dbReference type="SAM" id="MobiDB-lite"/>
    </source>
</evidence>
<dbReference type="GO" id="GO:0004674">
    <property type="term" value="F:protein serine/threonine kinase activity"/>
    <property type="evidence" value="ECO:0007669"/>
    <property type="project" value="UniProtKB-KW"/>
</dbReference>
<keyword evidence="12" id="KW-0418">Kinase</keyword>
<feature type="signal peptide" evidence="10">
    <location>
        <begin position="1"/>
        <end position="17"/>
    </location>
</feature>
<keyword evidence="8" id="KW-0464">Manganese</keyword>
<feature type="chain" id="PRO_5022137371" evidence="10">
    <location>
        <begin position="18"/>
        <end position="471"/>
    </location>
</feature>
<feature type="domain" description="FAM20 C-terminal" evidence="11">
    <location>
        <begin position="241"/>
        <end position="458"/>
    </location>
</feature>
<evidence type="ECO:0000256" key="8">
    <source>
        <dbReference type="PIRSR" id="PIRSR624869-3"/>
    </source>
</evidence>
<dbReference type="InterPro" id="IPR024869">
    <property type="entry name" value="FAM20"/>
</dbReference>
<name>A0A556TTV1_BAGYA</name>
<dbReference type="EMBL" id="VCAZ01000018">
    <property type="protein sequence ID" value="TSK67230.1"/>
    <property type="molecule type" value="Genomic_DNA"/>
</dbReference>
<keyword evidence="10" id="KW-0732">Signal</keyword>
<dbReference type="PANTHER" id="PTHR12450">
    <property type="entry name" value="DENTIN MATRIX PROTEIN 4 PROTEIN FAM20"/>
    <property type="match status" value="1"/>
</dbReference>
<accession>A0A556TTV1</accession>
<dbReference type="GO" id="GO:0046872">
    <property type="term" value="F:metal ion binding"/>
    <property type="evidence" value="ECO:0007669"/>
    <property type="project" value="UniProtKB-KW"/>
</dbReference>
<proteinExistence type="inferred from homology"/>